<sequence>MLWDMETELATVILYGLRKPHWRAGLLPVCRGVRVAVARLMEGRSEICGVSSR</sequence>
<name>A0ABQ1VHZ2_9RHOB</name>
<evidence type="ECO:0000313" key="2">
    <source>
        <dbReference type="Proteomes" id="UP000640509"/>
    </source>
</evidence>
<dbReference type="EMBL" id="BMIV01000004">
    <property type="protein sequence ID" value="GGF63661.1"/>
    <property type="molecule type" value="Genomic_DNA"/>
</dbReference>
<protein>
    <submittedName>
        <fullName evidence="1">Uncharacterized protein</fullName>
    </submittedName>
</protein>
<organism evidence="1 2">
    <name type="scientific">Paracoccus acridae</name>
    <dbReference type="NCBI Taxonomy" id="1795310"/>
    <lineage>
        <taxon>Bacteria</taxon>
        <taxon>Pseudomonadati</taxon>
        <taxon>Pseudomonadota</taxon>
        <taxon>Alphaproteobacteria</taxon>
        <taxon>Rhodobacterales</taxon>
        <taxon>Paracoccaceae</taxon>
        <taxon>Paracoccus</taxon>
    </lineage>
</organism>
<gene>
    <name evidence="1" type="ORF">GCM10011402_14680</name>
</gene>
<comment type="caution">
    <text evidence="1">The sequence shown here is derived from an EMBL/GenBank/DDBJ whole genome shotgun (WGS) entry which is preliminary data.</text>
</comment>
<keyword evidence="2" id="KW-1185">Reference proteome</keyword>
<proteinExistence type="predicted"/>
<dbReference type="Proteomes" id="UP000640509">
    <property type="component" value="Unassembled WGS sequence"/>
</dbReference>
<reference evidence="2" key="1">
    <citation type="journal article" date="2019" name="Int. J. Syst. Evol. Microbiol.">
        <title>The Global Catalogue of Microorganisms (GCM) 10K type strain sequencing project: providing services to taxonomists for standard genome sequencing and annotation.</title>
        <authorList>
            <consortium name="The Broad Institute Genomics Platform"/>
            <consortium name="The Broad Institute Genome Sequencing Center for Infectious Disease"/>
            <person name="Wu L."/>
            <person name="Ma J."/>
        </authorList>
    </citation>
    <scope>NUCLEOTIDE SEQUENCE [LARGE SCALE GENOMIC DNA]</scope>
    <source>
        <strain evidence="2">CGMCC 1.15419</strain>
    </source>
</reference>
<accession>A0ABQ1VHZ2</accession>
<evidence type="ECO:0000313" key="1">
    <source>
        <dbReference type="EMBL" id="GGF63661.1"/>
    </source>
</evidence>